<dbReference type="PANTHER" id="PTHR31111">
    <property type="entry name" value="BNAA05G37150D PROTEIN-RELATED"/>
    <property type="match status" value="1"/>
</dbReference>
<proteinExistence type="predicted"/>
<evidence type="ECO:0000313" key="2">
    <source>
        <dbReference type="EMBL" id="CAD5317406.1"/>
    </source>
</evidence>
<dbReference type="NCBIfam" id="TIGR01640">
    <property type="entry name" value="F_box_assoc_1"/>
    <property type="match status" value="1"/>
</dbReference>
<name>A0A7G2E6R3_ARATH</name>
<organism evidence="2 3">
    <name type="scientific">Arabidopsis thaliana</name>
    <name type="common">Mouse-ear cress</name>
    <dbReference type="NCBI Taxonomy" id="3702"/>
    <lineage>
        <taxon>Eukaryota</taxon>
        <taxon>Viridiplantae</taxon>
        <taxon>Streptophyta</taxon>
        <taxon>Embryophyta</taxon>
        <taxon>Tracheophyta</taxon>
        <taxon>Spermatophyta</taxon>
        <taxon>Magnoliopsida</taxon>
        <taxon>eudicotyledons</taxon>
        <taxon>Gunneridae</taxon>
        <taxon>Pentapetalae</taxon>
        <taxon>rosids</taxon>
        <taxon>malvids</taxon>
        <taxon>Brassicales</taxon>
        <taxon>Brassicaceae</taxon>
        <taxon>Camelineae</taxon>
        <taxon>Arabidopsis</taxon>
    </lineage>
</organism>
<evidence type="ECO:0000259" key="1">
    <source>
        <dbReference type="Pfam" id="PF08268"/>
    </source>
</evidence>
<gene>
    <name evidence="2" type="ORF">AT9943_LOCUS5688</name>
</gene>
<sequence>MSPNSLVTCSRVSKKLASMIRTKSFKELYLSRSMRCPRVLFAANGTITPHVLFTSFQEKEKPLLSSGEQRIITSLQGEFLFSPPVRGLICLVERESARIVICNPGTTKFLALPIVEADETTRIITHLGYDEQKDVFKVLCTRTKPETPHLVLTVGSGKEPWREIVCKFPHTVIGAGVFYRGTLYYLAAFHSKSIIMTFDVRSETFMPITSPHGVDLNQGSWRLVNYSQQGGFALVNESRGFIYQSNGGDAYLETWVWNVDTRKWSMNSILIRKWKDYAQDNEDYDYRFRGTQGTYELVFAPIRVKEDGSLTVILYNTDSQAFRRSKVQMMGEGHEFRFVDTFLDHVDSTLLI</sequence>
<dbReference type="InterPro" id="IPR013187">
    <property type="entry name" value="F-box-assoc_dom_typ3"/>
</dbReference>
<evidence type="ECO:0000313" key="3">
    <source>
        <dbReference type="Proteomes" id="UP000516314"/>
    </source>
</evidence>
<feature type="domain" description="F-box associated beta-propeller type 3" evidence="1">
    <location>
        <begin position="40"/>
        <end position="346"/>
    </location>
</feature>
<dbReference type="Proteomes" id="UP000516314">
    <property type="component" value="Chromosome 1"/>
</dbReference>
<dbReference type="PANTHER" id="PTHR31111:SF138">
    <property type="entry name" value="F-BOX ASSOCIATED DOMAIN-CONTAINING PROTEIN"/>
    <property type="match status" value="1"/>
</dbReference>
<protein>
    <submittedName>
        <fullName evidence="2">(thale cress) hypothetical protein</fullName>
    </submittedName>
</protein>
<dbReference type="Pfam" id="PF08268">
    <property type="entry name" value="FBA_3"/>
    <property type="match status" value="1"/>
</dbReference>
<reference evidence="2 3" key="1">
    <citation type="submission" date="2020-09" db="EMBL/GenBank/DDBJ databases">
        <authorList>
            <person name="Ashkenazy H."/>
        </authorList>
    </citation>
    <scope>NUCLEOTIDE SEQUENCE [LARGE SCALE GENOMIC DNA]</scope>
    <source>
        <strain evidence="3">cv. Cdm-0</strain>
    </source>
</reference>
<dbReference type="EMBL" id="LR881466">
    <property type="protein sequence ID" value="CAD5317406.1"/>
    <property type="molecule type" value="Genomic_DNA"/>
</dbReference>
<accession>A0A7G2E6R3</accession>
<dbReference type="AlphaFoldDB" id="A0A7G2E6R3"/>
<dbReference type="InterPro" id="IPR017451">
    <property type="entry name" value="F-box-assoc_interact_dom"/>
</dbReference>